<name>A0A2L2TW99_9HYPO</name>
<evidence type="ECO:0000313" key="3">
    <source>
        <dbReference type="Proteomes" id="UP000245910"/>
    </source>
</evidence>
<reference evidence="3" key="1">
    <citation type="submission" date="2014-10" db="EMBL/GenBank/DDBJ databases">
        <authorList>
            <person name="King R."/>
        </authorList>
    </citation>
    <scope>NUCLEOTIDE SEQUENCE [LARGE SCALE GENOMIC DNA]</scope>
    <source>
        <strain evidence="3">A3/5</strain>
    </source>
</reference>
<dbReference type="Proteomes" id="UP000245910">
    <property type="component" value="Chromosome III"/>
</dbReference>
<evidence type="ECO:0000313" key="2">
    <source>
        <dbReference type="EMBL" id="CEI70197.1"/>
    </source>
</evidence>
<keyword evidence="3" id="KW-1185">Reference proteome</keyword>
<accession>A0A2L2TW99</accession>
<protein>
    <submittedName>
        <fullName evidence="2">Uncharacterized protein</fullName>
    </submittedName>
</protein>
<dbReference type="EMBL" id="LN649231">
    <property type="protein sequence ID" value="CEI70197.1"/>
    <property type="molecule type" value="Genomic_DNA"/>
</dbReference>
<evidence type="ECO:0000256" key="1">
    <source>
        <dbReference type="SAM" id="MobiDB-lite"/>
    </source>
</evidence>
<sequence length="107" mass="11853">MSQTDSAMDDGTDADWLSVRLDGPRGTGSTLDGDEIERRESQTSALTLRKAKKDQVEGKAALDFHVEAQSCPHPPSSCIFPHGSAFLPEKLGRVDKRRRGDDLRWSR</sequence>
<feature type="region of interest" description="Disordered" evidence="1">
    <location>
        <begin position="1"/>
        <end position="52"/>
    </location>
</feature>
<organism evidence="2 3">
    <name type="scientific">Fusarium venenatum</name>
    <dbReference type="NCBI Taxonomy" id="56646"/>
    <lineage>
        <taxon>Eukaryota</taxon>
        <taxon>Fungi</taxon>
        <taxon>Dikarya</taxon>
        <taxon>Ascomycota</taxon>
        <taxon>Pezizomycotina</taxon>
        <taxon>Sordariomycetes</taxon>
        <taxon>Hypocreomycetidae</taxon>
        <taxon>Hypocreales</taxon>
        <taxon>Nectriaceae</taxon>
        <taxon>Fusarium</taxon>
    </lineage>
</organism>
<proteinExistence type="predicted"/>
<dbReference type="AlphaFoldDB" id="A0A2L2TW99"/>